<dbReference type="InterPro" id="IPR029057">
    <property type="entry name" value="PRTase-like"/>
</dbReference>
<dbReference type="AlphaFoldDB" id="F4LX24"/>
<dbReference type="KEGG" id="tep:TepRe1_0821"/>
<dbReference type="InterPro" id="IPR000836">
    <property type="entry name" value="PRTase_dom"/>
</dbReference>
<proteinExistence type="inferred from homology"/>
<accession>F4LX24</accession>
<dbReference type="Proteomes" id="UP000010802">
    <property type="component" value="Chromosome"/>
</dbReference>
<dbReference type="PANTHER" id="PTHR47505">
    <property type="entry name" value="DNA UTILIZATION PROTEIN YHGH"/>
    <property type="match status" value="1"/>
</dbReference>
<dbReference type="CDD" id="cd06223">
    <property type="entry name" value="PRTases_typeI"/>
    <property type="match status" value="1"/>
</dbReference>
<dbReference type="Pfam" id="PF18912">
    <property type="entry name" value="DZR_2"/>
    <property type="match status" value="1"/>
</dbReference>
<keyword evidence="3" id="KW-0328">Glycosyltransferase</keyword>
<dbReference type="Gene3D" id="3.40.50.2020">
    <property type="match status" value="1"/>
</dbReference>
<dbReference type="RefSeq" id="WP_013777925.1">
    <property type="nucleotide sequence ID" value="NC_015519.1"/>
</dbReference>
<dbReference type="SUPFAM" id="SSF53271">
    <property type="entry name" value="PRTase-like"/>
    <property type="match status" value="1"/>
</dbReference>
<evidence type="ECO:0000256" key="1">
    <source>
        <dbReference type="ARBA" id="ARBA00008007"/>
    </source>
</evidence>
<dbReference type="OrthoDB" id="9779910at2"/>
<dbReference type="EMBL" id="HF563609">
    <property type="protein sequence ID" value="CDI40506.1"/>
    <property type="molecule type" value="Genomic_DNA"/>
</dbReference>
<reference evidence="4" key="1">
    <citation type="journal article" date="2013" name="Genome Announc.">
        <title>First genome sequence of a syntrophic acetate-oxidizing bacterium, Tepidanaerobacter acetatoxydans strain Re1.</title>
        <authorList>
            <person name="Manzoor S."/>
            <person name="Bongcam-Rudloff E."/>
            <person name="Schnurer A."/>
            <person name="Muller B."/>
        </authorList>
    </citation>
    <scope>NUCLEOTIDE SEQUENCE [LARGE SCALE GENOMIC DNA]</scope>
    <source>
        <strain evidence="4">Re1</strain>
    </source>
</reference>
<dbReference type="PANTHER" id="PTHR47505:SF1">
    <property type="entry name" value="DNA UTILIZATION PROTEIN YHGH"/>
    <property type="match status" value="1"/>
</dbReference>
<protein>
    <submittedName>
        <fullName evidence="3">Phosphoribosyltransferase</fullName>
    </submittedName>
</protein>
<name>F4LX24_TEPAE</name>
<dbReference type="HOGENOM" id="CLU_054549_1_1_9"/>
<organism evidence="3 4">
    <name type="scientific">Tepidanaerobacter acetatoxydans (strain DSM 21804 / JCM 16047 / Re1)</name>
    <dbReference type="NCBI Taxonomy" id="1209989"/>
    <lineage>
        <taxon>Bacteria</taxon>
        <taxon>Bacillati</taxon>
        <taxon>Bacillota</taxon>
        <taxon>Clostridia</taxon>
        <taxon>Thermosediminibacterales</taxon>
        <taxon>Tepidanaerobacteraceae</taxon>
        <taxon>Tepidanaerobacter</taxon>
    </lineage>
</organism>
<dbReference type="GO" id="GO:0016757">
    <property type="term" value="F:glycosyltransferase activity"/>
    <property type="evidence" value="ECO:0007669"/>
    <property type="project" value="UniProtKB-KW"/>
</dbReference>
<evidence type="ECO:0000313" key="4">
    <source>
        <dbReference type="Proteomes" id="UP000010802"/>
    </source>
</evidence>
<dbReference type="InterPro" id="IPR051910">
    <property type="entry name" value="ComF/GntX_DNA_util-trans"/>
</dbReference>
<dbReference type="eggNOG" id="COG1040">
    <property type="taxonomic scope" value="Bacteria"/>
</dbReference>
<dbReference type="STRING" id="1209989.TepRe1_0821"/>
<dbReference type="InterPro" id="IPR044005">
    <property type="entry name" value="DZR_2"/>
</dbReference>
<keyword evidence="4" id="KW-1185">Reference proteome</keyword>
<gene>
    <name evidence="3" type="ordered locus">TEPIRE1_0891</name>
</gene>
<comment type="similarity">
    <text evidence="1">Belongs to the ComF/GntX family.</text>
</comment>
<evidence type="ECO:0000313" key="3">
    <source>
        <dbReference type="EMBL" id="CDI40506.1"/>
    </source>
</evidence>
<evidence type="ECO:0000259" key="2">
    <source>
        <dbReference type="Pfam" id="PF18912"/>
    </source>
</evidence>
<keyword evidence="3" id="KW-0808">Transferase</keyword>
<feature type="domain" description="Double zinc ribbon" evidence="2">
    <location>
        <begin position="11"/>
        <end position="70"/>
    </location>
</feature>
<sequence>MSEKEIITNFFLDILFPQKPYCLLCGNKLANTESIICENCKSKIEPLTGSLCGKCGKPLKTGLLFCNDCQNEHHAFVQARSYGRYEGTLKQLIYEFKYNGRQELAEILGQMMFSLLKELSWPDFDYLVPLPLHAARQRERGFNQAYLLTKVLARKSKIPVFNGLKRVKPTEHQTFLDKSFRRKNLEGAFKVVKNNKIHDKIVLLIDDVYTTGATTGECTKSLLEAGAKAVYVMTCARG</sequence>
<dbReference type="KEGG" id="tae:TepiRe1_0891"/>